<gene>
    <name evidence="3" type="ORF">CKG00_04625</name>
</gene>
<feature type="domain" description="Nudix hydrolase" evidence="2">
    <location>
        <begin position="1"/>
        <end position="115"/>
    </location>
</feature>
<sequence>MVSDSHGRFLLHRHPKLGIWLPPGGHIEENEEPQAQQFITPLPEAGVLPLPMAILKEFIPDKKTGDHWHIDMVYWCRPLDATATPHSEFQWMTPDEILKTDNVPQDVCGLIAMVQARC</sequence>
<accession>A0A433ZUF3</accession>
<dbReference type="GO" id="GO:0003824">
    <property type="term" value="F:catalytic activity"/>
    <property type="evidence" value="ECO:0007669"/>
    <property type="project" value="UniProtKB-ARBA"/>
</dbReference>
<evidence type="ECO:0000313" key="3">
    <source>
        <dbReference type="EMBL" id="RUT65768.1"/>
    </source>
</evidence>
<proteinExistence type="predicted"/>
<name>A0A433ZUF3_MORMO</name>
<comment type="cofactor">
    <cofactor evidence="1">
        <name>Mg(2+)</name>
        <dbReference type="ChEBI" id="CHEBI:18420"/>
    </cofactor>
</comment>
<organism evidence="3 4">
    <name type="scientific">Morganella morganii</name>
    <name type="common">Proteus morganii</name>
    <dbReference type="NCBI Taxonomy" id="582"/>
    <lineage>
        <taxon>Bacteria</taxon>
        <taxon>Pseudomonadati</taxon>
        <taxon>Pseudomonadota</taxon>
        <taxon>Gammaproteobacteria</taxon>
        <taxon>Enterobacterales</taxon>
        <taxon>Morganellaceae</taxon>
        <taxon>Morganella</taxon>
    </lineage>
</organism>
<dbReference type="Proteomes" id="UP000286908">
    <property type="component" value="Unassembled WGS sequence"/>
</dbReference>
<dbReference type="Gene3D" id="3.90.79.10">
    <property type="entry name" value="Nucleoside Triphosphate Pyrophosphohydrolase"/>
    <property type="match status" value="2"/>
</dbReference>
<dbReference type="InterPro" id="IPR015797">
    <property type="entry name" value="NUDIX_hydrolase-like_dom_sf"/>
</dbReference>
<dbReference type="InterPro" id="IPR000086">
    <property type="entry name" value="NUDIX_hydrolase_dom"/>
</dbReference>
<dbReference type="EMBL" id="NRQY01000001">
    <property type="protein sequence ID" value="RUT65768.1"/>
    <property type="molecule type" value="Genomic_DNA"/>
</dbReference>
<comment type="caution">
    <text evidence="3">The sequence shown here is derived from an EMBL/GenBank/DDBJ whole genome shotgun (WGS) entry which is preliminary data.</text>
</comment>
<protein>
    <submittedName>
        <fullName evidence="3">DNA mismatch repair protein MutT</fullName>
    </submittedName>
</protein>
<evidence type="ECO:0000256" key="1">
    <source>
        <dbReference type="ARBA" id="ARBA00001946"/>
    </source>
</evidence>
<evidence type="ECO:0000259" key="2">
    <source>
        <dbReference type="PROSITE" id="PS51462"/>
    </source>
</evidence>
<reference evidence="3 4" key="1">
    <citation type="submission" date="2017-08" db="EMBL/GenBank/DDBJ databases">
        <title>Draft genome sequence of pheromone producing symbiont Morganella morganii, of the female New Zealand grass grub Costelytra giveni.</title>
        <authorList>
            <person name="Laugraud A."/>
            <person name="Young S.D."/>
            <person name="Hurst M.H."/>
        </authorList>
    </citation>
    <scope>NUCLEOTIDE SEQUENCE [LARGE SCALE GENOMIC DNA]</scope>
    <source>
        <strain evidence="3 4">MMsCG</strain>
    </source>
</reference>
<dbReference type="PROSITE" id="PS51462">
    <property type="entry name" value="NUDIX"/>
    <property type="match status" value="1"/>
</dbReference>
<dbReference type="OrthoDB" id="129709at2"/>
<dbReference type="SUPFAM" id="SSF55811">
    <property type="entry name" value="Nudix"/>
    <property type="match status" value="1"/>
</dbReference>
<evidence type="ECO:0000313" key="4">
    <source>
        <dbReference type="Proteomes" id="UP000286908"/>
    </source>
</evidence>
<dbReference type="AlphaFoldDB" id="A0A433ZUF3"/>